<evidence type="ECO:0008006" key="4">
    <source>
        <dbReference type="Google" id="ProtNLM"/>
    </source>
</evidence>
<comment type="caution">
    <text evidence="2">The sequence shown here is derived from an EMBL/GenBank/DDBJ whole genome shotgun (WGS) entry which is preliminary data.</text>
</comment>
<dbReference type="PANTHER" id="PTHR12128">
    <property type="entry name" value="DIHYDRODIPICOLINATE SYNTHASE"/>
    <property type="match status" value="1"/>
</dbReference>
<evidence type="ECO:0000256" key="1">
    <source>
        <dbReference type="ARBA" id="ARBA00023239"/>
    </source>
</evidence>
<sequence>MLDEQKKKLLFEGTVIPAHPLALTRELQLDEQRQRGLTRYYMASGAGGVAIGVHTTQFEIRDPHINLFEKVLAITSEEIDKAALDRPFIKVAGICGKTEQALKEADIAIKYGYDLGLVSMAAFKTEAEDEIIAHIKKVAEKIPVFGFYLQVAVGGRVFSYDFWLKFAEIPNVTAIKVAAFNRYQTLDVVRAVASSTRKDQIALYTGNDDNIVADLLTPFVFNINGNVVEKRFVGGLLGHYAVWTERSVQLLADIKKAMNGTKEDTEKLLSANVEVTDMNAAIFDPANNFHGCITGVHEVLRRQGLMEGIWTLNPKEDLSPGQADEITRVTEAYPHLVDDEFVSAFLEKEVNLIQ</sequence>
<proteinExistence type="predicted"/>
<dbReference type="EMBL" id="CAJRAU010000001">
    <property type="protein sequence ID" value="CAG5068058.1"/>
    <property type="molecule type" value="Genomic_DNA"/>
</dbReference>
<dbReference type="RefSeq" id="WP_215232176.1">
    <property type="nucleotide sequence ID" value="NZ_CAJRAU010000001.1"/>
</dbReference>
<dbReference type="PANTHER" id="PTHR12128:SF51">
    <property type="entry name" value="BLL4205 PROTEIN"/>
    <property type="match status" value="1"/>
</dbReference>
<dbReference type="CDD" id="cd00408">
    <property type="entry name" value="DHDPS-like"/>
    <property type="match status" value="1"/>
</dbReference>
<dbReference type="Proteomes" id="UP000679725">
    <property type="component" value="Unassembled WGS sequence"/>
</dbReference>
<dbReference type="Gene3D" id="3.20.20.70">
    <property type="entry name" value="Aldolase class I"/>
    <property type="match status" value="1"/>
</dbReference>
<keyword evidence="1" id="KW-0456">Lyase</keyword>
<accession>A0ABM8UKX6</accession>
<dbReference type="InterPro" id="IPR002220">
    <property type="entry name" value="DapA-like"/>
</dbReference>
<dbReference type="SUPFAM" id="SSF51569">
    <property type="entry name" value="Aldolase"/>
    <property type="match status" value="1"/>
</dbReference>
<evidence type="ECO:0000313" key="3">
    <source>
        <dbReference type="Proteomes" id="UP000679725"/>
    </source>
</evidence>
<name>A0ABM8UKX6_9BACT</name>
<gene>
    <name evidence="2" type="ORF">DYBT9623_00786</name>
</gene>
<keyword evidence="3" id="KW-1185">Reference proteome</keyword>
<organism evidence="2 3">
    <name type="scientific">Dyadobacter linearis</name>
    <dbReference type="NCBI Taxonomy" id="2823330"/>
    <lineage>
        <taxon>Bacteria</taxon>
        <taxon>Pseudomonadati</taxon>
        <taxon>Bacteroidota</taxon>
        <taxon>Cytophagia</taxon>
        <taxon>Cytophagales</taxon>
        <taxon>Spirosomataceae</taxon>
        <taxon>Dyadobacter</taxon>
    </lineage>
</organism>
<dbReference type="InterPro" id="IPR013785">
    <property type="entry name" value="Aldolase_TIM"/>
</dbReference>
<dbReference type="SMART" id="SM01130">
    <property type="entry name" value="DHDPS"/>
    <property type="match status" value="1"/>
</dbReference>
<evidence type="ECO:0000313" key="2">
    <source>
        <dbReference type="EMBL" id="CAG5068058.1"/>
    </source>
</evidence>
<reference evidence="2 3" key="1">
    <citation type="submission" date="2021-04" db="EMBL/GenBank/DDBJ databases">
        <authorList>
            <person name="Rodrigo-Torres L."/>
            <person name="Arahal R. D."/>
            <person name="Lucena T."/>
        </authorList>
    </citation>
    <scope>NUCLEOTIDE SEQUENCE [LARGE SCALE GENOMIC DNA]</scope>
    <source>
        <strain evidence="2 3">CECT 9623</strain>
    </source>
</reference>
<protein>
    <recommendedName>
        <fullName evidence="4">Dihydrodipicolinate synthase family protein</fullName>
    </recommendedName>
</protein>